<feature type="domain" description="Starch synthase catalytic" evidence="7">
    <location>
        <begin position="2"/>
        <end position="234"/>
    </location>
</feature>
<comment type="pathway">
    <text evidence="6">Glycan biosynthesis; glycogen biosynthesis.</text>
</comment>
<gene>
    <name evidence="6" type="primary">glgA</name>
    <name evidence="8" type="ORF">SAMN04515678_11523</name>
</gene>
<dbReference type="GO" id="GO:0005978">
    <property type="term" value="P:glycogen biosynthetic process"/>
    <property type="evidence" value="ECO:0007669"/>
    <property type="project" value="UniProtKB-UniRule"/>
</dbReference>
<dbReference type="HAMAP" id="MF_00484">
    <property type="entry name" value="Glycogen_synth"/>
    <property type="match status" value="1"/>
</dbReference>
<proteinExistence type="inferred from homology"/>
<dbReference type="GO" id="GO:0005829">
    <property type="term" value="C:cytosol"/>
    <property type="evidence" value="ECO:0007669"/>
    <property type="project" value="TreeGrafter"/>
</dbReference>
<organism evidence="8 9">
    <name type="scientific">Roseivivax sediminis</name>
    <dbReference type="NCBI Taxonomy" id="936889"/>
    <lineage>
        <taxon>Bacteria</taxon>
        <taxon>Pseudomonadati</taxon>
        <taxon>Pseudomonadota</taxon>
        <taxon>Alphaproteobacteria</taxon>
        <taxon>Rhodobacterales</taxon>
        <taxon>Roseobacteraceae</taxon>
        <taxon>Roseivivax</taxon>
    </lineage>
</organism>
<reference evidence="8 9" key="1">
    <citation type="submission" date="2016-10" db="EMBL/GenBank/DDBJ databases">
        <authorList>
            <person name="Varghese N."/>
            <person name="Submissions S."/>
        </authorList>
    </citation>
    <scope>NUCLEOTIDE SEQUENCE [LARGE SCALE GENOMIC DNA]</scope>
    <source>
        <strain evidence="9">YIM D21,KCTC 23444,ACCC 10710</strain>
    </source>
</reference>
<evidence type="ECO:0000313" key="9">
    <source>
        <dbReference type="Proteomes" id="UP000325289"/>
    </source>
</evidence>
<evidence type="ECO:0000256" key="6">
    <source>
        <dbReference type="HAMAP-Rule" id="MF_00484"/>
    </source>
</evidence>
<evidence type="ECO:0000313" key="8">
    <source>
        <dbReference type="EMBL" id="SFE74296.1"/>
    </source>
</evidence>
<dbReference type="GO" id="GO:0004373">
    <property type="term" value="F:alpha-1,4-glucan glucosyltransferase (UDP-glucose donor) activity"/>
    <property type="evidence" value="ECO:0007669"/>
    <property type="project" value="InterPro"/>
</dbReference>
<dbReference type="CDD" id="cd03791">
    <property type="entry name" value="GT5_Glycogen_synthase_DULL1-like"/>
    <property type="match status" value="1"/>
</dbReference>
<keyword evidence="4 6" id="KW-0808">Transferase</keyword>
<dbReference type="EC" id="2.4.1.21" evidence="6"/>
<dbReference type="NCBIfam" id="NF001899">
    <property type="entry name" value="PRK00654.1-2"/>
    <property type="match status" value="1"/>
</dbReference>
<dbReference type="PANTHER" id="PTHR45825">
    <property type="entry name" value="GRANULE-BOUND STARCH SYNTHASE 1, CHLOROPLASTIC/AMYLOPLASTIC"/>
    <property type="match status" value="1"/>
</dbReference>
<protein>
    <recommendedName>
        <fullName evidence="6">Glycogen synthase</fullName>
        <ecNumber evidence="6">2.4.1.21</ecNumber>
    </recommendedName>
    <alternativeName>
        <fullName evidence="6">Starch [bacterial glycogen] synthase</fullName>
    </alternativeName>
</protein>
<dbReference type="Proteomes" id="UP000325289">
    <property type="component" value="Unassembled WGS sequence"/>
</dbReference>
<dbReference type="UniPathway" id="UPA00164"/>
<evidence type="ECO:0000256" key="2">
    <source>
        <dbReference type="ARBA" id="ARBA00010281"/>
    </source>
</evidence>
<keyword evidence="9" id="KW-1185">Reference proteome</keyword>
<dbReference type="PANTHER" id="PTHR45825:SF11">
    <property type="entry name" value="ALPHA AMYLASE DOMAIN-CONTAINING PROTEIN"/>
    <property type="match status" value="1"/>
</dbReference>
<sequence>MRVLSVASECVPLVKTGGLADVAGALPGALAHAGVEMRTLLPGYPSVMAAADGAVHELGDLFGGPARIVEGRLGDTVLYALDAPHLYDRAGSIYLGPDGRDWPDNPQRFAALSMAAARLGAEGIGGWHPQLLHLHDWQAGWTPIYLRALGAADRVATLVTVHNVAFQGVADADMIGPLKLPPEGFTPDGYEYWGRISALKAALIHVDAINTVSPTYASELLTPEFGMGLDGVLRARRGDLCGILNGIDEAIWTPPYKAPRGKGKHTRALREELGLPQKDGPLAIVISRLTEQKGLDLLLAALPALIDTGGQLALLGSGDPKLEAAFRDAAAALPDVSVRIGYDEALSRRMMAGGDAILVPSRFEPCGLTQLYGLRYGTLPVVALTGGLADTVINASPAGLAAGAATGLQFYPINADTLAQALVKLTTLWGDQAVWQRMMRNAMAHPVGWDVSARAYADLMKSLDKSI</sequence>
<dbReference type="Pfam" id="PF13692">
    <property type="entry name" value="Glyco_trans_1_4"/>
    <property type="match status" value="1"/>
</dbReference>
<dbReference type="AlphaFoldDB" id="A0A1I2D199"/>
<comment type="function">
    <text evidence="6">Synthesizes alpha-1,4-glucan chains using ADP-glucose.</text>
</comment>
<dbReference type="EMBL" id="FOMS01000015">
    <property type="protein sequence ID" value="SFE74296.1"/>
    <property type="molecule type" value="Genomic_DNA"/>
</dbReference>
<accession>A0A1I2D199</accession>
<name>A0A1I2D199_9RHOB</name>
<evidence type="ECO:0000256" key="3">
    <source>
        <dbReference type="ARBA" id="ARBA00022676"/>
    </source>
</evidence>
<comment type="catalytic activity">
    <reaction evidence="1 6">
        <text>[(1-&gt;4)-alpha-D-glucosyl](n) + ADP-alpha-D-glucose = [(1-&gt;4)-alpha-D-glucosyl](n+1) + ADP + H(+)</text>
        <dbReference type="Rhea" id="RHEA:18189"/>
        <dbReference type="Rhea" id="RHEA-COMP:9584"/>
        <dbReference type="Rhea" id="RHEA-COMP:9587"/>
        <dbReference type="ChEBI" id="CHEBI:15378"/>
        <dbReference type="ChEBI" id="CHEBI:15444"/>
        <dbReference type="ChEBI" id="CHEBI:57498"/>
        <dbReference type="ChEBI" id="CHEBI:456216"/>
        <dbReference type="EC" id="2.4.1.21"/>
    </reaction>
</comment>
<keyword evidence="3 6" id="KW-0328">Glycosyltransferase</keyword>
<dbReference type="InterPro" id="IPR011835">
    <property type="entry name" value="GS/SS"/>
</dbReference>
<keyword evidence="5 6" id="KW-0320">Glycogen biosynthesis</keyword>
<dbReference type="SUPFAM" id="SSF53756">
    <property type="entry name" value="UDP-Glycosyltransferase/glycogen phosphorylase"/>
    <property type="match status" value="1"/>
</dbReference>
<evidence type="ECO:0000256" key="5">
    <source>
        <dbReference type="ARBA" id="ARBA00023056"/>
    </source>
</evidence>
<evidence type="ECO:0000259" key="7">
    <source>
        <dbReference type="Pfam" id="PF08323"/>
    </source>
</evidence>
<dbReference type="GO" id="GO:0009011">
    <property type="term" value="F:alpha-1,4-glucan glucosyltransferase (ADP-glucose donor) activity"/>
    <property type="evidence" value="ECO:0007669"/>
    <property type="project" value="UniProtKB-UniRule"/>
</dbReference>
<evidence type="ECO:0000256" key="1">
    <source>
        <dbReference type="ARBA" id="ARBA00001478"/>
    </source>
</evidence>
<feature type="binding site" evidence="6">
    <location>
        <position position="15"/>
    </location>
    <ligand>
        <name>ADP-alpha-D-glucose</name>
        <dbReference type="ChEBI" id="CHEBI:57498"/>
    </ligand>
</feature>
<dbReference type="Gene3D" id="3.40.50.2000">
    <property type="entry name" value="Glycogen Phosphorylase B"/>
    <property type="match status" value="2"/>
</dbReference>
<dbReference type="Pfam" id="PF08323">
    <property type="entry name" value="Glyco_transf_5"/>
    <property type="match status" value="1"/>
</dbReference>
<evidence type="ECO:0000256" key="4">
    <source>
        <dbReference type="ARBA" id="ARBA00022679"/>
    </source>
</evidence>
<dbReference type="InterPro" id="IPR013534">
    <property type="entry name" value="Starch_synth_cat_dom"/>
</dbReference>
<comment type="similarity">
    <text evidence="2 6">Belongs to the glycosyltransferase 1 family. Bacterial/plant glycogen synthase subfamily.</text>
</comment>
<dbReference type="NCBIfam" id="TIGR02095">
    <property type="entry name" value="glgA"/>
    <property type="match status" value="1"/>
</dbReference>